<dbReference type="Proteomes" id="UP000289734">
    <property type="component" value="Unassembled WGS sequence"/>
</dbReference>
<feature type="domain" description="Peptidase S74" evidence="3">
    <location>
        <begin position="1137"/>
        <end position="1233"/>
    </location>
</feature>
<sequence length="1256" mass="131315">MKVVFKKLFMKIINPKKAFVLSFLFVSSFVFAQVGINTTSPNAQLEIKSSNETNPSNTDGILIPKVDAFPSTNPGVAQQGMMVYLTTTSGSNPPGFYYWDNGTTTWMALKGTDGGTLDQAYDFGGPGVGRTIIANNGAVTISGTDGLVSTGFFGVGVLAPSGSGTRMVWNPRKAAFRAGFVDGNQWDDINVGNYSFAVGRNSLATGDSSGAFGFNTRATNNYSFSFGYNTESSGSSSIAMGFNSVASGNSSLAVGNNNLASSTASIAFGNNTIASNLNAVAFGVGTQATNNNSVAFGDNTQASGGNTVVFGVNSIASGSNSVAFGASTQATGIQSVAMGQNSVASGPNSLAIGLNNISIGPNSSSLGYFTQANGYASTAFGYQSQANEEASTAFGSNNLASGVNSTAFGRNTIASGFASTTFGSNTEASGADATAFGENTLASNTGSTSFGYNTIASGSRATSLGNTTVAGGTSSTSFGHHNTAYSFGETVLGIGSTDYTPSLNGNIRFRVANATDRLFVIGNAIDSNNNNVVDIAERSDAMIVLKNGLTRLPSTTNAMINAADGKAVVTKEYLQSNSSGSLDQAYDFGGPGVGRVINADALDVAIDGNYGLSINKNVGPLEHALRINNTSEVLNGASLRISSTFNNNSGTGIVNSIGGELSSGQTFTGFRNVFESITPTSTANINGIFNVFNNPSNASVTGITNSFTTPGNGNKVGYNNSFTSTGNGQFFGLNNFFGGTNVSISYGVRNDYSLSANGTFYGVYNSISASNASTSTKYGVFNTFPAAAGGLKYGVYSDVRGATDFSGYFLGRVAIGATAGNNYILPLSRGTNGQVMQTDGAGNASWQSPTTFAWGLNGNAGTNPTTNFIGTTDNVDLIFRRNSETIGRLRFDNVTFGRNSLTNLTTGSFNVALGTDSLNTLTTGSNNIAIGINTLRNNLTGNGNIAIVGNALRDLQSGMGNIAIGNQALQSSINSNEAIAIGSRALMLHNSTISVSRNIAIGEESLYSSQGVRNVSLGYQAGYGNIEGNNNTFIGTNANVLNSNLNYAVAIGSGAVVERSNAIALGGNTPFTNTRVGINVSNPLFSLHINQIGAFGLGLSNGTNSWEFWNNNTLRMYYNGIQRGNFNETNGVYTSISDRKLKTNIQPLEEILSKLTKLKPSSYTFKHDNKNTKQIGLIAQEVEEIFPEFVYKSTNSERQEVELYTLDYSGMSVIAIKAIQEQQLIIEKQQAEIARLKQLEEQVQQLVQRLESLEKK</sequence>
<dbReference type="OrthoDB" id="1399757at2"/>
<comment type="caution">
    <text evidence="4">The sequence shown here is derived from an EMBL/GenBank/DDBJ whole genome shotgun (WGS) entry which is preliminary data.</text>
</comment>
<dbReference type="InterPro" id="IPR036388">
    <property type="entry name" value="WH-like_DNA-bd_sf"/>
</dbReference>
<evidence type="ECO:0000313" key="5">
    <source>
        <dbReference type="Proteomes" id="UP000289734"/>
    </source>
</evidence>
<proteinExistence type="predicted"/>
<organism evidence="4 5">
    <name type="scientific">Flavobacterium piscinae</name>
    <dbReference type="NCBI Taxonomy" id="2506424"/>
    <lineage>
        <taxon>Bacteria</taxon>
        <taxon>Pseudomonadati</taxon>
        <taxon>Bacteroidota</taxon>
        <taxon>Flavobacteriia</taxon>
        <taxon>Flavobacteriales</taxon>
        <taxon>Flavobacteriaceae</taxon>
        <taxon>Flavobacterium</taxon>
    </lineage>
</organism>
<evidence type="ECO:0000256" key="1">
    <source>
        <dbReference type="SAM" id="Coils"/>
    </source>
</evidence>
<evidence type="ECO:0000313" key="4">
    <source>
        <dbReference type="EMBL" id="RXR35357.1"/>
    </source>
</evidence>
<dbReference type="InterPro" id="IPR008640">
    <property type="entry name" value="Adhesin_Head_dom"/>
</dbReference>
<dbReference type="InterPro" id="IPR030392">
    <property type="entry name" value="S74_ICA"/>
</dbReference>
<reference evidence="5" key="1">
    <citation type="submission" date="2019-01" db="EMBL/GenBank/DDBJ databases">
        <title>Cytophagaceae bacterium strain CAR-16.</title>
        <authorList>
            <person name="Chen W.-M."/>
        </authorList>
    </citation>
    <scope>NUCLEOTIDE SEQUENCE [LARGE SCALE GENOMIC DNA]</scope>
    <source>
        <strain evidence="5">ICH-30</strain>
    </source>
</reference>
<feature type="coiled-coil region" evidence="1">
    <location>
        <begin position="1219"/>
        <end position="1256"/>
    </location>
</feature>
<name>A0A4Q1KYN7_9FLAO</name>
<dbReference type="Gene3D" id="2.150.10.10">
    <property type="entry name" value="Serralysin-like metalloprotease, C-terminal"/>
    <property type="match status" value="4"/>
</dbReference>
<gene>
    <name evidence="4" type="ORF">EQG68_00240</name>
</gene>
<feature type="chain" id="PRO_5020632508" description="Peptidase S74 domain-containing protein" evidence="2">
    <location>
        <begin position="33"/>
        <end position="1256"/>
    </location>
</feature>
<dbReference type="PROSITE" id="PS51688">
    <property type="entry name" value="ICA"/>
    <property type="match status" value="1"/>
</dbReference>
<evidence type="ECO:0000256" key="2">
    <source>
        <dbReference type="SAM" id="SignalP"/>
    </source>
</evidence>
<evidence type="ECO:0000259" key="3">
    <source>
        <dbReference type="PROSITE" id="PS51688"/>
    </source>
</evidence>
<keyword evidence="2" id="KW-0732">Signal</keyword>
<dbReference type="Pfam" id="PF05658">
    <property type="entry name" value="YadA_head"/>
    <property type="match status" value="9"/>
</dbReference>
<dbReference type="Gene3D" id="1.10.10.10">
    <property type="entry name" value="Winged helix-like DNA-binding domain superfamily/Winged helix DNA-binding domain"/>
    <property type="match status" value="1"/>
</dbReference>
<dbReference type="GO" id="GO:0019867">
    <property type="term" value="C:outer membrane"/>
    <property type="evidence" value="ECO:0007669"/>
    <property type="project" value="InterPro"/>
</dbReference>
<dbReference type="AlphaFoldDB" id="A0A4Q1KYN7"/>
<accession>A0A4Q1KYN7</accession>
<dbReference type="CDD" id="cd12820">
    <property type="entry name" value="LbR_YadA-like"/>
    <property type="match status" value="3"/>
</dbReference>
<keyword evidence="1" id="KW-0175">Coiled coil</keyword>
<keyword evidence="5" id="KW-1185">Reference proteome</keyword>
<dbReference type="SUPFAM" id="SSF101967">
    <property type="entry name" value="Adhesin YadA, collagen-binding domain"/>
    <property type="match status" value="1"/>
</dbReference>
<dbReference type="Pfam" id="PF13884">
    <property type="entry name" value="Peptidase_S74"/>
    <property type="match status" value="1"/>
</dbReference>
<dbReference type="InterPro" id="IPR011049">
    <property type="entry name" value="Serralysin-like_metalloprot_C"/>
</dbReference>
<feature type="signal peptide" evidence="2">
    <location>
        <begin position="1"/>
        <end position="32"/>
    </location>
</feature>
<protein>
    <recommendedName>
        <fullName evidence="3">Peptidase S74 domain-containing protein</fullName>
    </recommendedName>
</protein>
<dbReference type="EMBL" id="SBKQ01000001">
    <property type="protein sequence ID" value="RXR35357.1"/>
    <property type="molecule type" value="Genomic_DNA"/>
</dbReference>